<feature type="compositionally biased region" description="Basic and acidic residues" evidence="1">
    <location>
        <begin position="488"/>
        <end position="498"/>
    </location>
</feature>
<evidence type="ECO:0000313" key="3">
    <source>
        <dbReference type="Proteomes" id="UP000054565"/>
    </source>
</evidence>
<dbReference type="AlphaFoldDB" id="A0A0J6YMF4"/>
<evidence type="ECO:0000256" key="1">
    <source>
        <dbReference type="SAM" id="MobiDB-lite"/>
    </source>
</evidence>
<evidence type="ECO:0000313" key="2">
    <source>
        <dbReference type="EMBL" id="KMP09846.1"/>
    </source>
</evidence>
<organism evidence="2 3">
    <name type="scientific">Coccidioides immitis RMSCC 2394</name>
    <dbReference type="NCBI Taxonomy" id="404692"/>
    <lineage>
        <taxon>Eukaryota</taxon>
        <taxon>Fungi</taxon>
        <taxon>Dikarya</taxon>
        <taxon>Ascomycota</taxon>
        <taxon>Pezizomycotina</taxon>
        <taxon>Eurotiomycetes</taxon>
        <taxon>Eurotiomycetidae</taxon>
        <taxon>Onygenales</taxon>
        <taxon>Onygenaceae</taxon>
        <taxon>Coccidioides</taxon>
    </lineage>
</organism>
<protein>
    <submittedName>
        <fullName evidence="2">Uncharacterized protein</fullName>
    </submittedName>
</protein>
<feature type="region of interest" description="Disordered" evidence="1">
    <location>
        <begin position="382"/>
        <end position="412"/>
    </location>
</feature>
<dbReference type="Proteomes" id="UP000054565">
    <property type="component" value="Unassembled WGS sequence"/>
</dbReference>
<proteinExistence type="predicted"/>
<feature type="compositionally biased region" description="Basic and acidic residues" evidence="1">
    <location>
        <begin position="1"/>
        <end position="10"/>
    </location>
</feature>
<feature type="region of interest" description="Disordered" evidence="1">
    <location>
        <begin position="169"/>
        <end position="226"/>
    </location>
</feature>
<name>A0A0J6YMF4_COCIT</name>
<accession>A0A0J6YMF4</accession>
<feature type="region of interest" description="Disordered" evidence="1">
    <location>
        <begin position="476"/>
        <end position="498"/>
    </location>
</feature>
<sequence>MEETTKEGHSTSKTIESGSSGSLPKRKFAPQLVESSSRSSRKPENHRSGAPEQSQPRSRIKPQLIETTKDHRGGKSGKSHSGNPSLKQQEGKAGNATVPDPKSSPKKFTPQLIETAKRSYRQAGPDSPSTLPQSRNRIRIAGWSVPLNPRPEHEEDSRFSYANLVRRRDSRRHSFRVPDLPAIPSSSSDDSLPSPVTSFSTTPTFTTDKTSQPCNAQAPSPDNTGGHFMDIDLYSLPARTRERLLKERALAAFPNEQVYQPVAHFAIDKEDDDDTGDDDSSVETTFRSMTLDLARFRRESSVDLTWELEEMRRHKEESEMRAREKRFASGHSPFSAAALAAKRMMEEASAMDGITGGWQKGADATNKRRAVRPPMLGGDIIFPQCQSPQTTRCETDQTPTSHKDDNGGAPEQQVNSLWIPEVHCDLCDEPGLWNGTCKRPSGTNLSALSSANKAAPETGPEDTDCEKSVTATGLCTNNLAIPPTKSPRPQDKKKYEDKQALEEEINQEFNDSFVTQIYNYLSLGYPCLARDYDEEFSSVTGISVEELRKDDQHANAKGYLGAPEGPSETDGKCMRWTALKLYIHEWARQQPRASSPGSGLEGWGVRARGSWAFYILPVFVKDLYRFWRFPLIAKVLVPCPFCPDRAAYGICFYEGMLHQLKRLEYKRNPDKFLLGSLGMEARVATR</sequence>
<feature type="region of interest" description="Disordered" evidence="1">
    <location>
        <begin position="448"/>
        <end position="467"/>
    </location>
</feature>
<dbReference type="OrthoDB" id="4716584at2759"/>
<feature type="compositionally biased region" description="Polar residues" evidence="1">
    <location>
        <begin position="11"/>
        <end position="22"/>
    </location>
</feature>
<gene>
    <name evidence="2" type="ORF">CIRG_09079</name>
</gene>
<dbReference type="EMBL" id="DS028100">
    <property type="protein sequence ID" value="KMP09846.1"/>
    <property type="molecule type" value="Genomic_DNA"/>
</dbReference>
<feature type="region of interest" description="Disordered" evidence="1">
    <location>
        <begin position="1"/>
        <end position="137"/>
    </location>
</feature>
<feature type="compositionally biased region" description="Polar residues" evidence="1">
    <location>
        <begin position="384"/>
        <end position="400"/>
    </location>
</feature>
<feature type="compositionally biased region" description="Low complexity" evidence="1">
    <location>
        <begin position="178"/>
        <end position="213"/>
    </location>
</feature>
<reference evidence="3" key="1">
    <citation type="journal article" date="2010" name="Genome Res.">
        <title>Population genomic sequencing of Coccidioides fungi reveals recent hybridization and transposon control.</title>
        <authorList>
            <person name="Neafsey D.E."/>
            <person name="Barker B.M."/>
            <person name="Sharpton T.J."/>
            <person name="Stajich J.E."/>
            <person name="Park D.J."/>
            <person name="Whiston E."/>
            <person name="Hung C.-Y."/>
            <person name="McMahan C."/>
            <person name="White J."/>
            <person name="Sykes S."/>
            <person name="Heiman D."/>
            <person name="Young S."/>
            <person name="Zeng Q."/>
            <person name="Abouelleil A."/>
            <person name="Aftuck L."/>
            <person name="Bessette D."/>
            <person name="Brown A."/>
            <person name="FitzGerald M."/>
            <person name="Lui A."/>
            <person name="Macdonald J.P."/>
            <person name="Priest M."/>
            <person name="Orbach M.J."/>
            <person name="Galgiani J.N."/>
            <person name="Kirkland T.N."/>
            <person name="Cole G.T."/>
            <person name="Birren B.W."/>
            <person name="Henn M.R."/>
            <person name="Taylor J.W."/>
            <person name="Rounsley S.D."/>
        </authorList>
    </citation>
    <scope>NUCLEOTIDE SEQUENCE [LARGE SCALE GENOMIC DNA]</scope>
    <source>
        <strain evidence="3">RMSCC 2394</strain>
    </source>
</reference>
<feature type="compositionally biased region" description="Polar residues" evidence="1">
    <location>
        <begin position="214"/>
        <end position="223"/>
    </location>
</feature>